<keyword evidence="3" id="KW-1185">Reference proteome</keyword>
<evidence type="ECO:0008006" key="4">
    <source>
        <dbReference type="Google" id="ProtNLM"/>
    </source>
</evidence>
<gene>
    <name evidence="2" type="ORF">BN9_121960</name>
</gene>
<feature type="signal peptide" evidence="1">
    <location>
        <begin position="1"/>
        <end position="33"/>
    </location>
</feature>
<dbReference type="Proteomes" id="UP000053237">
    <property type="component" value="Unassembled WGS sequence"/>
</dbReference>
<reference evidence="2 3" key="1">
    <citation type="submission" date="2012-05" db="EMBL/GenBank/DDBJ databases">
        <title>Recombination and specialization in a pathogen metapopulation.</title>
        <authorList>
            <person name="Gardiner A."/>
            <person name="Kemen E."/>
            <person name="Schultz-Larsen T."/>
            <person name="MacLean D."/>
            <person name="Van Oosterhout C."/>
            <person name="Jones J.D.G."/>
        </authorList>
    </citation>
    <scope>NUCLEOTIDE SEQUENCE [LARGE SCALE GENOMIC DNA]</scope>
    <source>
        <strain evidence="2 3">Ac Nc2</strain>
    </source>
</reference>
<name>A0A024GU47_9STRA</name>
<dbReference type="InParanoid" id="A0A024GU47"/>
<dbReference type="EMBL" id="CAIX01000502">
    <property type="protein sequence ID" value="CCI50444.1"/>
    <property type="molecule type" value="Genomic_DNA"/>
</dbReference>
<keyword evidence="1" id="KW-0732">Signal</keyword>
<evidence type="ECO:0000313" key="3">
    <source>
        <dbReference type="Proteomes" id="UP000053237"/>
    </source>
</evidence>
<sequence length="83" mass="9826">MSYPVRFRWMSAVFTPMLLWNIRFSSFTCLTQANSTTKTALFRLEKSTSSHISHKNSTSDLCILYRFSKKLQSERCLYFLQSR</sequence>
<feature type="chain" id="PRO_5001532654" description="Secreted protein" evidence="1">
    <location>
        <begin position="34"/>
        <end position="83"/>
    </location>
</feature>
<evidence type="ECO:0000313" key="2">
    <source>
        <dbReference type="EMBL" id="CCI50444.1"/>
    </source>
</evidence>
<organism evidence="2 3">
    <name type="scientific">Albugo candida</name>
    <dbReference type="NCBI Taxonomy" id="65357"/>
    <lineage>
        <taxon>Eukaryota</taxon>
        <taxon>Sar</taxon>
        <taxon>Stramenopiles</taxon>
        <taxon>Oomycota</taxon>
        <taxon>Peronosporomycetes</taxon>
        <taxon>Albuginales</taxon>
        <taxon>Albuginaceae</taxon>
        <taxon>Albugo</taxon>
    </lineage>
</organism>
<protein>
    <recommendedName>
        <fullName evidence="4">Secreted protein</fullName>
    </recommendedName>
</protein>
<proteinExistence type="predicted"/>
<dbReference type="AlphaFoldDB" id="A0A024GU47"/>
<evidence type="ECO:0000256" key="1">
    <source>
        <dbReference type="SAM" id="SignalP"/>
    </source>
</evidence>
<comment type="caution">
    <text evidence="2">The sequence shown here is derived from an EMBL/GenBank/DDBJ whole genome shotgun (WGS) entry which is preliminary data.</text>
</comment>
<accession>A0A024GU47</accession>